<dbReference type="PROSITE" id="PS51257">
    <property type="entry name" value="PROKAR_LIPOPROTEIN"/>
    <property type="match status" value="1"/>
</dbReference>
<protein>
    <submittedName>
        <fullName evidence="2">Uncharacterized protein</fullName>
    </submittedName>
</protein>
<organism evidence="2 3">
    <name type="scientific">Niastella caeni</name>
    <dbReference type="NCBI Taxonomy" id="2569763"/>
    <lineage>
        <taxon>Bacteria</taxon>
        <taxon>Pseudomonadati</taxon>
        <taxon>Bacteroidota</taxon>
        <taxon>Chitinophagia</taxon>
        <taxon>Chitinophagales</taxon>
        <taxon>Chitinophagaceae</taxon>
        <taxon>Niastella</taxon>
    </lineage>
</organism>
<dbReference type="Pfam" id="PF18952">
    <property type="entry name" value="DUF5696"/>
    <property type="match status" value="1"/>
</dbReference>
<proteinExistence type="predicted"/>
<keyword evidence="1" id="KW-1133">Transmembrane helix</keyword>
<comment type="caution">
    <text evidence="2">The sequence shown here is derived from an EMBL/GenBank/DDBJ whole genome shotgun (WGS) entry which is preliminary data.</text>
</comment>
<keyword evidence="3" id="KW-1185">Reference proteome</keyword>
<name>A0A4S8HEP8_9BACT</name>
<accession>A0A4S8HEP8</accession>
<dbReference type="EMBL" id="STFF01000009">
    <property type="protein sequence ID" value="THU33467.1"/>
    <property type="molecule type" value="Genomic_DNA"/>
</dbReference>
<evidence type="ECO:0000313" key="3">
    <source>
        <dbReference type="Proteomes" id="UP000306918"/>
    </source>
</evidence>
<gene>
    <name evidence="2" type="ORF">FAM09_25295</name>
</gene>
<keyword evidence="1" id="KW-0472">Membrane</keyword>
<evidence type="ECO:0000313" key="2">
    <source>
        <dbReference type="EMBL" id="THU33467.1"/>
    </source>
</evidence>
<sequence length="725" mass="82699">MFVKKKGKVEMLQVKGSKKMISLLFFAGSCQNCLMECKIGADVFCLIVVNCNIKEQFKLLSQRNVMKPNLILHLIFAFIFLFFPPALFAQKTDIEVTNTNGVWAITGKKQILTFKESDLSIRIKAGNTNWNMVPSGSNDLIVKRNGKEFTVRLADAGKRNVEKYSPGFKTGVLITLENWKGTDCKLYLTLALEGPDEDLVFDVAAEEKQTVVRQLNWPTALDGSAVDYTVLSNVRGVLLPRNWPKPYHPIRSSEPDGSIKKTDRSELQSNVIEDWSMSWWGFQKGKSAMMVIIETPDDAAYQFNHPAGGPTVIGPRWRASLGKLTYTRTGRMCFMPEGNYVQMAKRYRKYAKETGLFVSLQEKIALNPRVKQVIGTPIIRSGILTDYKAGSDRWKRDTGTRYRLTTFDQRGEEFKQWKQKGLNNLMVVLTGWPKLGYDRQHPDVLPPAPAAGGYEGMQRLQNTLKDLGYLFVLHDQYRDYYVDAPSFNTQFAIHEEDSIKPPAIFPGTRFGDFKEGVIPYMDYWDGGKMSYLSGKFMLGHVKKNYQGMFDHNIHPNGSYMDVFGYVPPDEDFNPQHPSTRTEALRDRIRVYHWARTNLGIVGTEAACDWTVPYVDFSSPLNSRNGIPIPLWDLVYHEAILTTYNPADLRGLLTAGLPQIGRGFEMNKENLDLIKRMSELNKRLAFTEMTLHEFLDDNYRKERTVFADGSTITVDWDKKTVEIRPE</sequence>
<dbReference type="AlphaFoldDB" id="A0A4S8HEP8"/>
<keyword evidence="1" id="KW-0812">Transmembrane</keyword>
<feature type="transmembrane region" description="Helical" evidence="1">
    <location>
        <begin position="70"/>
        <end position="88"/>
    </location>
</feature>
<dbReference type="Proteomes" id="UP000306918">
    <property type="component" value="Unassembled WGS sequence"/>
</dbReference>
<dbReference type="Gene3D" id="3.20.20.80">
    <property type="entry name" value="Glycosidases"/>
    <property type="match status" value="1"/>
</dbReference>
<dbReference type="InterPro" id="IPR043751">
    <property type="entry name" value="DUF5696"/>
</dbReference>
<reference evidence="2 3" key="1">
    <citation type="submission" date="2019-04" db="EMBL/GenBank/DDBJ databases">
        <title>Niastella caeni sp. nov., isolated from activated sludge.</title>
        <authorList>
            <person name="Sheng M."/>
        </authorList>
    </citation>
    <scope>NUCLEOTIDE SEQUENCE [LARGE SCALE GENOMIC DNA]</scope>
    <source>
        <strain evidence="2 3">HX-2-15</strain>
    </source>
</reference>
<evidence type="ECO:0000256" key="1">
    <source>
        <dbReference type="SAM" id="Phobius"/>
    </source>
</evidence>
<dbReference type="OrthoDB" id="2496946at2"/>